<feature type="compositionally biased region" description="Acidic residues" evidence="1">
    <location>
        <begin position="12"/>
        <end position="24"/>
    </location>
</feature>
<dbReference type="Proteomes" id="UP000314294">
    <property type="component" value="Unassembled WGS sequence"/>
</dbReference>
<dbReference type="EMBL" id="SRLO01003355">
    <property type="protein sequence ID" value="TNN31556.1"/>
    <property type="molecule type" value="Genomic_DNA"/>
</dbReference>
<evidence type="ECO:0000313" key="2">
    <source>
        <dbReference type="EMBL" id="TNN31556.1"/>
    </source>
</evidence>
<keyword evidence="3" id="KW-1185">Reference proteome</keyword>
<reference evidence="2 3" key="1">
    <citation type="submission" date="2019-03" db="EMBL/GenBank/DDBJ databases">
        <title>First draft genome of Liparis tanakae, snailfish: a comprehensive survey of snailfish specific genes.</title>
        <authorList>
            <person name="Kim W."/>
            <person name="Song I."/>
            <person name="Jeong J.-H."/>
            <person name="Kim D."/>
            <person name="Kim S."/>
            <person name="Ryu S."/>
            <person name="Song J.Y."/>
            <person name="Lee S.K."/>
        </authorList>
    </citation>
    <scope>NUCLEOTIDE SEQUENCE [LARGE SCALE GENOMIC DNA]</scope>
    <source>
        <tissue evidence="2">Muscle</tissue>
    </source>
</reference>
<dbReference type="AlphaFoldDB" id="A0A4Z2ERL8"/>
<name>A0A4Z2ERL8_9TELE</name>
<feature type="region of interest" description="Disordered" evidence="1">
    <location>
        <begin position="1"/>
        <end position="26"/>
    </location>
</feature>
<sequence length="73" mass="8068">MSGIGITFTPSQEEEEEEEEEEEGHDVFCPFHDSAERGVSPRDYIQTLRLYSAAVSGKKPSQDFFNPGGGSRA</sequence>
<comment type="caution">
    <text evidence="2">The sequence shown here is derived from an EMBL/GenBank/DDBJ whole genome shotgun (WGS) entry which is preliminary data.</text>
</comment>
<gene>
    <name evidence="2" type="ORF">EYF80_058292</name>
</gene>
<proteinExistence type="predicted"/>
<evidence type="ECO:0000256" key="1">
    <source>
        <dbReference type="SAM" id="MobiDB-lite"/>
    </source>
</evidence>
<organism evidence="2 3">
    <name type="scientific">Liparis tanakae</name>
    <name type="common">Tanaka's snailfish</name>
    <dbReference type="NCBI Taxonomy" id="230148"/>
    <lineage>
        <taxon>Eukaryota</taxon>
        <taxon>Metazoa</taxon>
        <taxon>Chordata</taxon>
        <taxon>Craniata</taxon>
        <taxon>Vertebrata</taxon>
        <taxon>Euteleostomi</taxon>
        <taxon>Actinopterygii</taxon>
        <taxon>Neopterygii</taxon>
        <taxon>Teleostei</taxon>
        <taxon>Neoteleostei</taxon>
        <taxon>Acanthomorphata</taxon>
        <taxon>Eupercaria</taxon>
        <taxon>Perciformes</taxon>
        <taxon>Cottioidei</taxon>
        <taxon>Cottales</taxon>
        <taxon>Liparidae</taxon>
        <taxon>Liparis</taxon>
    </lineage>
</organism>
<accession>A0A4Z2ERL8</accession>
<evidence type="ECO:0000313" key="3">
    <source>
        <dbReference type="Proteomes" id="UP000314294"/>
    </source>
</evidence>
<protein>
    <submittedName>
        <fullName evidence="2">Uncharacterized protein</fullName>
    </submittedName>
</protein>